<evidence type="ECO:0000313" key="1">
    <source>
        <dbReference type="EMBL" id="MBD6616856.1"/>
    </source>
</evidence>
<protein>
    <submittedName>
        <fullName evidence="1">BrnT family toxin</fullName>
    </submittedName>
</protein>
<dbReference type="InterPro" id="IPR038573">
    <property type="entry name" value="BrnT_sf"/>
</dbReference>
<dbReference type="Proteomes" id="UP001165986">
    <property type="component" value="Unassembled WGS sequence"/>
</dbReference>
<evidence type="ECO:0000313" key="2">
    <source>
        <dbReference type="Proteomes" id="UP001165986"/>
    </source>
</evidence>
<reference evidence="1" key="1">
    <citation type="submission" date="2019-07" db="EMBL/GenBank/DDBJ databases">
        <title>Toxilogical consequences of a new and cryptic species of cyanobacteria (Komarekiella delphini-convector) recovered from the epidermis of a bottlenose dolphin and 1500 ft. in the air.</title>
        <authorList>
            <person name="Brown A.O."/>
            <person name="Dvorak P."/>
            <person name="Villanueva C.D."/>
            <person name="Foss A.J."/>
            <person name="Garvey A.D."/>
            <person name="Gibson Q.A."/>
            <person name="Johansen J.R."/>
            <person name="Casamatta D.A."/>
        </authorList>
    </citation>
    <scope>NUCLEOTIDE SEQUENCE</scope>
    <source>
        <strain evidence="1">SJRDD-AB1</strain>
    </source>
</reference>
<dbReference type="AlphaFoldDB" id="A0AA40SX10"/>
<dbReference type="Gene3D" id="3.10.450.530">
    <property type="entry name" value="Ribonuclease toxin, BrnT, of type II toxin-antitoxin system"/>
    <property type="match status" value="1"/>
</dbReference>
<dbReference type="EMBL" id="VJXY01000013">
    <property type="protein sequence ID" value="MBD6616856.1"/>
    <property type="molecule type" value="Genomic_DNA"/>
</dbReference>
<sequence length="88" mass="10306">MAYQWDKDKAAANFHKHDVNFADAVTVFSDDLAITITDERFDEERFITIGVDAFGRVLVVVYTWRNNEIRLISARKATRYEQNQYEEG</sequence>
<dbReference type="RefSeq" id="WP_191758097.1">
    <property type="nucleotide sequence ID" value="NZ_VJXY01000013.1"/>
</dbReference>
<organism evidence="1 2">
    <name type="scientific">Komarekiella delphini-convector SJRDD-AB1</name>
    <dbReference type="NCBI Taxonomy" id="2593771"/>
    <lineage>
        <taxon>Bacteria</taxon>
        <taxon>Bacillati</taxon>
        <taxon>Cyanobacteriota</taxon>
        <taxon>Cyanophyceae</taxon>
        <taxon>Nostocales</taxon>
        <taxon>Nostocaceae</taxon>
        <taxon>Komarekiella</taxon>
        <taxon>Komarekiella delphini-convector</taxon>
    </lineage>
</organism>
<dbReference type="InterPro" id="IPR007460">
    <property type="entry name" value="BrnT_toxin"/>
</dbReference>
<comment type="caution">
    <text evidence="1">The sequence shown here is derived from an EMBL/GenBank/DDBJ whole genome shotgun (WGS) entry which is preliminary data.</text>
</comment>
<name>A0AA40SX10_9NOST</name>
<accession>A0AA40SX10</accession>
<gene>
    <name evidence="1" type="ORF">FNW02_13715</name>
</gene>
<keyword evidence="2" id="KW-1185">Reference proteome</keyword>
<proteinExistence type="predicted"/>
<dbReference type="Pfam" id="PF04365">
    <property type="entry name" value="BrnT_toxin"/>
    <property type="match status" value="1"/>
</dbReference>